<dbReference type="InterPro" id="IPR019734">
    <property type="entry name" value="TPR_rpt"/>
</dbReference>
<evidence type="ECO:0000256" key="9">
    <source>
        <dbReference type="ARBA" id="ARBA00038253"/>
    </source>
</evidence>
<dbReference type="Pfam" id="PF00355">
    <property type="entry name" value="Rieske"/>
    <property type="match status" value="1"/>
</dbReference>
<dbReference type="EMBL" id="JABFRW010000013">
    <property type="protein sequence ID" value="NOT32767.1"/>
    <property type="molecule type" value="Genomic_DNA"/>
</dbReference>
<dbReference type="GO" id="GO:0051537">
    <property type="term" value="F:2 iron, 2 sulfur cluster binding"/>
    <property type="evidence" value="ECO:0007669"/>
    <property type="project" value="UniProtKB-KW"/>
</dbReference>
<evidence type="ECO:0000313" key="12">
    <source>
        <dbReference type="Proteomes" id="UP000580839"/>
    </source>
</evidence>
<dbReference type="Pfam" id="PF13424">
    <property type="entry name" value="TPR_12"/>
    <property type="match status" value="2"/>
</dbReference>
<dbReference type="SMART" id="SM00028">
    <property type="entry name" value="TPR"/>
    <property type="match status" value="5"/>
</dbReference>
<comment type="similarity">
    <text evidence="9">Belongs to the Rap family.</text>
</comment>
<gene>
    <name evidence="11" type="ORF">HOP12_01220</name>
</gene>
<dbReference type="SUPFAM" id="SSF50022">
    <property type="entry name" value="ISP domain"/>
    <property type="match status" value="1"/>
</dbReference>
<dbReference type="AlphaFoldDB" id="A0A849SIQ2"/>
<keyword evidence="5" id="KW-0677">Repeat</keyword>
<dbReference type="PANTHER" id="PTHR46630">
    <property type="entry name" value="TETRATRICOPEPTIDE REPEAT PROTEIN 29"/>
    <property type="match status" value="1"/>
</dbReference>
<reference evidence="11 12" key="1">
    <citation type="submission" date="2020-04" db="EMBL/GenBank/DDBJ databases">
        <title>Metagenomic profiling of ammonia- and methane-oxidizing microorganisms in a Dutch drinking water treatment plant.</title>
        <authorList>
            <person name="Poghosyan L."/>
            <person name="Leucker S."/>
        </authorList>
    </citation>
    <scope>NUCLEOTIDE SEQUENCE [LARGE SCALE GENOMIC DNA]</scope>
    <source>
        <strain evidence="11">S-RSF-IL-03</strain>
    </source>
</reference>
<keyword evidence="4" id="KW-0479">Metal-binding</keyword>
<dbReference type="Gene3D" id="2.102.10.10">
    <property type="entry name" value="Rieske [2Fe-2S] iron-sulphur domain"/>
    <property type="match status" value="1"/>
</dbReference>
<accession>A0A849SIQ2</accession>
<dbReference type="PROSITE" id="PS51296">
    <property type="entry name" value="RIESKE"/>
    <property type="match status" value="1"/>
</dbReference>
<evidence type="ECO:0000256" key="5">
    <source>
        <dbReference type="ARBA" id="ARBA00022737"/>
    </source>
</evidence>
<dbReference type="Gene3D" id="1.25.40.10">
    <property type="entry name" value="Tetratricopeptide repeat domain"/>
    <property type="match status" value="2"/>
</dbReference>
<evidence type="ECO:0000256" key="7">
    <source>
        <dbReference type="ARBA" id="ARBA00023004"/>
    </source>
</evidence>
<dbReference type="InterPro" id="IPR051476">
    <property type="entry name" value="Bac_ResReg_Asp_Phosphatase"/>
</dbReference>
<comment type="caution">
    <text evidence="11">The sequence shown here is derived from an EMBL/GenBank/DDBJ whole genome shotgun (WGS) entry which is preliminary data.</text>
</comment>
<dbReference type="InterPro" id="IPR017941">
    <property type="entry name" value="Rieske_2Fe-2S"/>
</dbReference>
<keyword evidence="8" id="KW-0411">Iron-sulfur</keyword>
<evidence type="ECO:0000313" key="11">
    <source>
        <dbReference type="EMBL" id="NOT32767.1"/>
    </source>
</evidence>
<dbReference type="GO" id="GO:0005737">
    <property type="term" value="C:cytoplasm"/>
    <property type="evidence" value="ECO:0007669"/>
    <property type="project" value="UniProtKB-SubCell"/>
</dbReference>
<keyword evidence="3" id="KW-0001">2Fe-2S</keyword>
<dbReference type="InterPro" id="IPR011717">
    <property type="entry name" value="TPR-4"/>
</dbReference>
<name>A0A849SIQ2_UNCEI</name>
<dbReference type="CDD" id="cd03467">
    <property type="entry name" value="Rieske"/>
    <property type="match status" value="1"/>
</dbReference>
<evidence type="ECO:0000256" key="2">
    <source>
        <dbReference type="ARBA" id="ARBA00022490"/>
    </source>
</evidence>
<keyword evidence="7" id="KW-0408">Iron</keyword>
<dbReference type="GO" id="GO:0042802">
    <property type="term" value="F:identical protein binding"/>
    <property type="evidence" value="ECO:0007669"/>
    <property type="project" value="InterPro"/>
</dbReference>
<evidence type="ECO:0000256" key="4">
    <source>
        <dbReference type="ARBA" id="ARBA00022723"/>
    </source>
</evidence>
<protein>
    <submittedName>
        <fullName evidence="11">Tetratricopeptide repeat protein</fullName>
    </submittedName>
</protein>
<dbReference type="Pfam" id="PF13432">
    <property type="entry name" value="TPR_16"/>
    <property type="match status" value="1"/>
</dbReference>
<evidence type="ECO:0000256" key="6">
    <source>
        <dbReference type="ARBA" id="ARBA00022803"/>
    </source>
</evidence>
<feature type="non-terminal residue" evidence="11">
    <location>
        <position position="701"/>
    </location>
</feature>
<dbReference type="InterPro" id="IPR011990">
    <property type="entry name" value="TPR-like_helical_dom_sf"/>
</dbReference>
<dbReference type="GO" id="GO:0046872">
    <property type="term" value="F:metal ion binding"/>
    <property type="evidence" value="ECO:0007669"/>
    <property type="project" value="UniProtKB-KW"/>
</dbReference>
<keyword evidence="2" id="KW-0963">Cytoplasm</keyword>
<sequence length="701" mass="76652">MRVIADASRLGEGTAVRFSVTIDGVSRDAFAVRWKGEAYAYVNTCRHQSLPLDFGDSHFFDETYDALVCCHHGARYRPDSGECFEGPCRGARLTRLVIESRGAELWCAGVIRTFAGLALAALMLFGANVALAASDRWQRYAPLLATADSLQRVGASRAGFALLDSMLVLASQRESADLRVVAMLGRAVAHLNTQRIDEAEREVRSVLPDLRHSRDAVGLSRATRYLARAAELRGRATEARSGYERALGYARSARQPAEQSWALLGLASIARGSGRYAESARLSRQAVAIADLAMDGRGQLFTRIALARSVRALGEIDEARELYADALARASARRDRMSVAEVSSNVGALEHANGDPSKAASHYRTALIAYRELGMTSATLTPIYNLALVYVNLGRYDEADSVLLQVLPDAMRLNSLEPRALILSELGVVRRERGRLREAAAFGRRAIALSDSISGEGAARITAPLVATLVRLDQPDSAVALLDAQVERLRGRVASTILLDLEVSRAMLQHRLGRPRAALPALRNAALSWREPPLGIQGADRLTQLTRLASCYRQLGDADSARLWFDRAAQVWERWRSSTNNELWLQVFDDFSGRFTCEYLAALLTPRPGLDSDARVRAAFDGVQRFRARTVSERLGARPSAGTREARLATATQLQQRVLKPGELLLDLYTSPDTTIVLALTTSEARAYGVPTGTSLAPHSW</sequence>
<proteinExistence type="inferred from homology"/>
<evidence type="ECO:0000259" key="10">
    <source>
        <dbReference type="PROSITE" id="PS51296"/>
    </source>
</evidence>
<evidence type="ECO:0000256" key="3">
    <source>
        <dbReference type="ARBA" id="ARBA00022714"/>
    </source>
</evidence>
<evidence type="ECO:0000256" key="8">
    <source>
        <dbReference type="ARBA" id="ARBA00023014"/>
    </source>
</evidence>
<dbReference type="Pfam" id="PF07721">
    <property type="entry name" value="TPR_4"/>
    <property type="match status" value="1"/>
</dbReference>
<dbReference type="SUPFAM" id="SSF48452">
    <property type="entry name" value="TPR-like"/>
    <property type="match status" value="2"/>
</dbReference>
<evidence type="ECO:0000256" key="1">
    <source>
        <dbReference type="ARBA" id="ARBA00004496"/>
    </source>
</evidence>
<keyword evidence="6" id="KW-0802">TPR repeat</keyword>
<organism evidence="11 12">
    <name type="scientific">Eiseniibacteriota bacterium</name>
    <dbReference type="NCBI Taxonomy" id="2212470"/>
    <lineage>
        <taxon>Bacteria</taxon>
        <taxon>Candidatus Eiseniibacteriota</taxon>
    </lineage>
</organism>
<dbReference type="InterPro" id="IPR036922">
    <property type="entry name" value="Rieske_2Fe-2S_sf"/>
</dbReference>
<dbReference type="Proteomes" id="UP000580839">
    <property type="component" value="Unassembled WGS sequence"/>
</dbReference>
<comment type="subcellular location">
    <subcellularLocation>
        <location evidence="1">Cytoplasm</location>
    </subcellularLocation>
</comment>
<feature type="domain" description="Rieske" evidence="10">
    <location>
        <begin position="2"/>
        <end position="107"/>
    </location>
</feature>
<dbReference type="PANTHER" id="PTHR46630:SF1">
    <property type="entry name" value="TETRATRICOPEPTIDE REPEAT PROTEIN 29"/>
    <property type="match status" value="1"/>
</dbReference>